<protein>
    <submittedName>
        <fullName evidence="1">Uncharacterized protein</fullName>
    </submittedName>
</protein>
<accession>K7R2D3</accession>
<evidence type="ECO:0000313" key="2">
    <source>
        <dbReference type="Proteomes" id="UP000009398"/>
    </source>
</evidence>
<proteinExistence type="predicted"/>
<evidence type="ECO:0000313" key="1">
    <source>
        <dbReference type="EMBL" id="AFV81239.1"/>
    </source>
</evidence>
<dbReference type="KEGG" id="vg:14181739"/>
<reference evidence="1 2" key="1">
    <citation type="journal article" date="2012" name="J. Virol.">
        <title>Genome Sequence of Temperate Vibrio parahaemolyticus Bacteriophage vB_VpaS_MAR10.</title>
        <authorList>
            <person name="Alanis Villa A."/>
            <person name="Kropinski A.M."/>
            <person name="Abbasifar R."/>
            <person name="Abbasifar A."/>
            <person name="Griffiths M.W."/>
        </authorList>
    </citation>
    <scope>NUCLEOTIDE SEQUENCE [LARGE SCALE GENOMIC DNA]</scope>
</reference>
<dbReference type="Proteomes" id="UP000009398">
    <property type="component" value="Segment"/>
</dbReference>
<gene>
    <name evidence="1" type="ORF">MAR10_007</name>
</gene>
<dbReference type="EMBL" id="JX556418">
    <property type="protein sequence ID" value="AFV81239.1"/>
    <property type="molecule type" value="Genomic_DNA"/>
</dbReference>
<name>K7R2D3_9CAUD</name>
<sequence>MTTPLVYAPTVHTLVNTCRRIGITPSRPALISQPENLKGFAFDKGGYPFIIFVAGQTVPLWLHQFAVMNNVVLLELTEPVFNYYERLKFRFSKPM</sequence>
<dbReference type="GeneID" id="14181739"/>
<organism evidence="1 2">
    <name type="scientific">Vibrio phage vB_VpaS_MAR10</name>
    <dbReference type="NCBI Taxonomy" id="1229755"/>
    <lineage>
        <taxon>Viruses</taxon>
        <taxon>Duplodnaviria</taxon>
        <taxon>Heunggongvirae</taxon>
        <taxon>Uroviricota</taxon>
        <taxon>Caudoviricetes</taxon>
        <taxon>Mardecavirus</taxon>
        <taxon>Mardecavirus MAR10</taxon>
    </lineage>
</organism>
<keyword evidence="2" id="KW-1185">Reference proteome</keyword>
<dbReference type="RefSeq" id="YP_007111853.1">
    <property type="nucleotide sequence ID" value="NC_019713.1"/>
</dbReference>
<dbReference type="OrthoDB" id="36726at10239"/>